<reference evidence="1" key="1">
    <citation type="submission" date="2014-11" db="EMBL/GenBank/DDBJ databases">
        <authorList>
            <person name="Amaro Gonzalez C."/>
        </authorList>
    </citation>
    <scope>NUCLEOTIDE SEQUENCE</scope>
</reference>
<evidence type="ECO:0000313" key="1">
    <source>
        <dbReference type="EMBL" id="JAH38048.1"/>
    </source>
</evidence>
<dbReference type="EMBL" id="GBXM01070529">
    <property type="protein sequence ID" value="JAH38048.1"/>
    <property type="molecule type" value="Transcribed_RNA"/>
</dbReference>
<name>A0A0E9SBZ4_ANGAN</name>
<organism evidence="1">
    <name type="scientific">Anguilla anguilla</name>
    <name type="common">European freshwater eel</name>
    <name type="synonym">Muraena anguilla</name>
    <dbReference type="NCBI Taxonomy" id="7936"/>
    <lineage>
        <taxon>Eukaryota</taxon>
        <taxon>Metazoa</taxon>
        <taxon>Chordata</taxon>
        <taxon>Craniata</taxon>
        <taxon>Vertebrata</taxon>
        <taxon>Euteleostomi</taxon>
        <taxon>Actinopterygii</taxon>
        <taxon>Neopterygii</taxon>
        <taxon>Teleostei</taxon>
        <taxon>Anguilliformes</taxon>
        <taxon>Anguillidae</taxon>
        <taxon>Anguilla</taxon>
    </lineage>
</organism>
<sequence>MPCCFACIANLCLTNVWESMGREWSLVVILFVKLVL</sequence>
<proteinExistence type="predicted"/>
<reference evidence="1" key="2">
    <citation type="journal article" date="2015" name="Fish Shellfish Immunol.">
        <title>Early steps in the European eel (Anguilla anguilla)-Vibrio vulnificus interaction in the gills: Role of the RtxA13 toxin.</title>
        <authorList>
            <person name="Callol A."/>
            <person name="Pajuelo D."/>
            <person name="Ebbesson L."/>
            <person name="Teles M."/>
            <person name="MacKenzie S."/>
            <person name="Amaro C."/>
        </authorList>
    </citation>
    <scope>NUCLEOTIDE SEQUENCE</scope>
</reference>
<protein>
    <submittedName>
        <fullName evidence="1">Uncharacterized protein</fullName>
    </submittedName>
</protein>
<dbReference type="AlphaFoldDB" id="A0A0E9SBZ4"/>
<accession>A0A0E9SBZ4</accession>